<feature type="signal peptide" evidence="2">
    <location>
        <begin position="1"/>
        <end position="29"/>
    </location>
</feature>
<evidence type="ECO:0000313" key="3">
    <source>
        <dbReference type="EMBL" id="PQQ03577.1"/>
    </source>
</evidence>
<dbReference type="Proteomes" id="UP000250321">
    <property type="component" value="Unassembled WGS sequence"/>
</dbReference>
<sequence>MATQESIPLPLKLKIWLLLLALAIPSITPARILDEENPATPQEPDTTPTQTPLSNVAPAAATSATVSNSEAYHPLTFFLHDIIGGSNPSATAVTGIVTNPAVNGQVPFAKPNGALQLDPKQWEQQHHRRQRAPIPKWGSARSRHNPSKAHVWDTHSV</sequence>
<feature type="region of interest" description="Disordered" evidence="1">
    <location>
        <begin position="122"/>
        <end position="157"/>
    </location>
</feature>
<dbReference type="EMBL" id="PJQY01001325">
    <property type="protein sequence ID" value="PQQ03577.1"/>
    <property type="molecule type" value="Genomic_DNA"/>
</dbReference>
<feature type="region of interest" description="Disordered" evidence="1">
    <location>
        <begin position="36"/>
        <end position="65"/>
    </location>
</feature>
<protein>
    <submittedName>
        <fullName evidence="3">Dirigent protein 25</fullName>
    </submittedName>
</protein>
<accession>A0A314YC47</accession>
<keyword evidence="2" id="KW-0732">Signal</keyword>
<feature type="chain" id="PRO_5016254937" evidence="2">
    <location>
        <begin position="30"/>
        <end position="157"/>
    </location>
</feature>
<feature type="compositionally biased region" description="Low complexity" evidence="1">
    <location>
        <begin position="38"/>
        <end position="65"/>
    </location>
</feature>
<evidence type="ECO:0000256" key="2">
    <source>
        <dbReference type="SAM" id="SignalP"/>
    </source>
</evidence>
<gene>
    <name evidence="3" type="ORF">Pyn_38657</name>
</gene>
<dbReference type="OrthoDB" id="1750694at2759"/>
<keyword evidence="4" id="KW-1185">Reference proteome</keyword>
<organism evidence="3 4">
    <name type="scientific">Prunus yedoensis var. nudiflora</name>
    <dbReference type="NCBI Taxonomy" id="2094558"/>
    <lineage>
        <taxon>Eukaryota</taxon>
        <taxon>Viridiplantae</taxon>
        <taxon>Streptophyta</taxon>
        <taxon>Embryophyta</taxon>
        <taxon>Tracheophyta</taxon>
        <taxon>Spermatophyta</taxon>
        <taxon>Magnoliopsida</taxon>
        <taxon>eudicotyledons</taxon>
        <taxon>Gunneridae</taxon>
        <taxon>Pentapetalae</taxon>
        <taxon>rosids</taxon>
        <taxon>fabids</taxon>
        <taxon>Rosales</taxon>
        <taxon>Rosaceae</taxon>
        <taxon>Amygdaloideae</taxon>
        <taxon>Amygdaleae</taxon>
        <taxon>Prunus</taxon>
    </lineage>
</organism>
<dbReference type="AlphaFoldDB" id="A0A314YC47"/>
<comment type="caution">
    <text evidence="3">The sequence shown here is derived from an EMBL/GenBank/DDBJ whole genome shotgun (WGS) entry which is preliminary data.</text>
</comment>
<dbReference type="InterPro" id="IPR004265">
    <property type="entry name" value="Dirigent"/>
</dbReference>
<reference evidence="3 4" key="1">
    <citation type="submission" date="2018-02" db="EMBL/GenBank/DDBJ databases">
        <title>Draft genome of wild Prunus yedoensis var. nudiflora.</title>
        <authorList>
            <person name="Baek S."/>
            <person name="Kim J.-H."/>
            <person name="Choi K."/>
            <person name="Kim G.-B."/>
            <person name="Cho A."/>
            <person name="Jang H."/>
            <person name="Shin C.-H."/>
            <person name="Yu H.-J."/>
            <person name="Mun J.-H."/>
        </authorList>
    </citation>
    <scope>NUCLEOTIDE SEQUENCE [LARGE SCALE GENOMIC DNA]</scope>
    <source>
        <strain evidence="4">cv. Jeju island</strain>
        <tissue evidence="3">Leaf</tissue>
    </source>
</reference>
<dbReference type="PANTHER" id="PTHR46215:SF5">
    <property type="entry name" value="DIRIGENT PROTEIN"/>
    <property type="match status" value="1"/>
</dbReference>
<proteinExistence type="predicted"/>
<name>A0A314YC47_PRUYE</name>
<evidence type="ECO:0000256" key="1">
    <source>
        <dbReference type="SAM" id="MobiDB-lite"/>
    </source>
</evidence>
<dbReference type="PANTHER" id="PTHR46215">
    <property type="entry name" value="DIRIGENT PROTEIN 24-RELATED"/>
    <property type="match status" value="1"/>
</dbReference>
<evidence type="ECO:0000313" key="4">
    <source>
        <dbReference type="Proteomes" id="UP000250321"/>
    </source>
</evidence>